<dbReference type="GO" id="GO:0016620">
    <property type="term" value="F:oxidoreductase activity, acting on the aldehyde or oxo group of donors, NAD or NADP as acceptor"/>
    <property type="evidence" value="ECO:0007669"/>
    <property type="project" value="InterPro"/>
</dbReference>
<comment type="caution">
    <text evidence="3">The sequence shown here is derived from an EMBL/GenBank/DDBJ whole genome shotgun (WGS) entry which is preliminary data.</text>
</comment>
<name>A0A8H8RVK9_9HELO</name>
<dbReference type="InterPro" id="IPR016162">
    <property type="entry name" value="Ald_DH_N"/>
</dbReference>
<feature type="region of interest" description="Disordered" evidence="1">
    <location>
        <begin position="889"/>
        <end position="940"/>
    </location>
</feature>
<dbReference type="SUPFAM" id="SSF53720">
    <property type="entry name" value="ALDH-like"/>
    <property type="match status" value="1"/>
</dbReference>
<reference evidence="3 4" key="1">
    <citation type="submission" date="2018-05" db="EMBL/GenBank/DDBJ databases">
        <title>Genome sequencing and assembly of the regulated plant pathogen Lachnellula willkommii and related sister species for the development of diagnostic species identification markers.</title>
        <authorList>
            <person name="Giroux E."/>
            <person name="Bilodeau G."/>
        </authorList>
    </citation>
    <scope>NUCLEOTIDE SEQUENCE [LARGE SCALE GENOMIC DNA]</scope>
    <source>
        <strain evidence="3 4">CBS 197.66</strain>
    </source>
</reference>
<dbReference type="OrthoDB" id="5280838at2759"/>
<dbReference type="InterPro" id="IPR015590">
    <property type="entry name" value="Aldehyde_DH_dom"/>
</dbReference>
<organism evidence="3 4">
    <name type="scientific">Lachnellula subtilissima</name>
    <dbReference type="NCBI Taxonomy" id="602034"/>
    <lineage>
        <taxon>Eukaryota</taxon>
        <taxon>Fungi</taxon>
        <taxon>Dikarya</taxon>
        <taxon>Ascomycota</taxon>
        <taxon>Pezizomycotina</taxon>
        <taxon>Leotiomycetes</taxon>
        <taxon>Helotiales</taxon>
        <taxon>Lachnaceae</taxon>
        <taxon>Lachnellula</taxon>
    </lineage>
</organism>
<gene>
    <name evidence="3" type="primary">doxF_1</name>
    <name evidence="3" type="ORF">LSUB1_G002615</name>
</gene>
<dbReference type="Proteomes" id="UP000462212">
    <property type="component" value="Unassembled WGS sequence"/>
</dbReference>
<keyword evidence="4" id="KW-1185">Reference proteome</keyword>
<dbReference type="EMBL" id="QGMJ01000136">
    <property type="protein sequence ID" value="TVY41469.1"/>
    <property type="molecule type" value="Genomic_DNA"/>
</dbReference>
<accession>A0A8H8RVK9</accession>
<dbReference type="PANTHER" id="PTHR38119:SF1">
    <property type="entry name" value="BTB DOMAIN-CONTAINING PROTEIN"/>
    <property type="match status" value="1"/>
</dbReference>
<protein>
    <submittedName>
        <fullName evidence="3">Salicylaldehyde dehydrogenase</fullName>
    </submittedName>
</protein>
<feature type="region of interest" description="Disordered" evidence="1">
    <location>
        <begin position="617"/>
        <end position="636"/>
    </location>
</feature>
<dbReference type="Gene3D" id="3.40.605.10">
    <property type="entry name" value="Aldehyde Dehydrogenase, Chain A, domain 1"/>
    <property type="match status" value="2"/>
</dbReference>
<dbReference type="PANTHER" id="PTHR38119">
    <property type="entry name" value="BTB DOMAIN-CONTAINING PROTEIN-RELATED"/>
    <property type="match status" value="1"/>
</dbReference>
<feature type="domain" description="Aldehyde dehydrogenase" evidence="2">
    <location>
        <begin position="28"/>
        <end position="262"/>
    </location>
</feature>
<feature type="compositionally biased region" description="Basic residues" evidence="1">
    <location>
        <begin position="551"/>
        <end position="561"/>
    </location>
</feature>
<sequence length="1027" mass="113890">MSTQVSEVKDMKVLPFLIDGKYEAIGARTFPIISNQLQSQLCLAQSADFTTASAAADSASKAFKTWKHTPWMTRRDILLRTADIIRRRETDFKVTMIAETSCTTEWAAFQIEFTVNIMRETASKISSLVGEIPAMASPSNSFGFIFREALGPILLIAPWNAPTILPGRSLASIIGAGCTVVFKASELSTKTHHMLVEAFLEAGVPSGVVNVIQTAREDAAGVTETLISHPAIRKVEFIGSAGVGSKIAELAGKYLKPVLMEMAFAHHGQICFGTERVIIMKSIAKNFIQLLKKKAEAFHAGIPVTANMSKGAKFILGGPQYGEKHSLVPTIVTGVTKDMTMWDEETFGPCLAVYIVNNDEEATELVNDTPYGFSTSIHTKDLTRALNMSKELDVGQVQVNGSTVHGDANLPCGGTKRTGWGIMNSRWGLEEFTRLKTFTARSLVGIQLDERTRTHSWLVISGCHCHYCPALQRAAVDVALCVKEGRSEEGTSIYFRQRPFISLHSTANSDARRWDFELLTERKKERMVSQMEVEPSNSLARRGPSSVASSSRHRRGSRQHRSTGYISNEFPEFSHTGDVEILVRAGSRTNRYLLHRLILTQCSGFFEASTSQEWSRASNEGGGELARIGEDSGSEVGRNRDVKKRWRYELDTGTNRDDIPMLVQRENKAVSVFGANDALPPPVRNKPPSSNPSFFRSVANLSLPSSHTPQAPPISQEDQDLLNDYDNLFRIFYNYPPALDSIDIATAYIQCKSLLTLADLYDALAVVGPRIDHHLLQFQSRLWKQIAKYPTSYLKLGYLAQSKSVFQEALIHVIGAWPQGERHIRRELPDSVLEIIEDKVEDMADMVGKVEGRLFRLNLTTSRGERVTPQNSYLDWLVVSLFRQWLADSTSPPPPLPPTSARGPPSRNGGGTHGSRSSHSHSQAALTVAPPPNYEASPPTGRTFRALGSFPATYLSHDECKRFLKLTPEIYSRDALKRFEKRMEELRGLAREVVKPLMGCCLLGSAEGVAYLTCTRVEERDFPWLGE</sequence>
<evidence type="ECO:0000313" key="3">
    <source>
        <dbReference type="EMBL" id="TVY41469.1"/>
    </source>
</evidence>
<dbReference type="Gene3D" id="3.40.309.10">
    <property type="entry name" value="Aldehyde Dehydrogenase, Chain A, domain 2"/>
    <property type="match status" value="2"/>
</dbReference>
<dbReference type="InterPro" id="IPR016163">
    <property type="entry name" value="Ald_DH_C"/>
</dbReference>
<proteinExistence type="predicted"/>
<feature type="compositionally biased region" description="Low complexity" evidence="1">
    <location>
        <begin position="540"/>
        <end position="550"/>
    </location>
</feature>
<dbReference type="InterPro" id="IPR016161">
    <property type="entry name" value="Ald_DH/histidinol_DH"/>
</dbReference>
<evidence type="ECO:0000256" key="1">
    <source>
        <dbReference type="SAM" id="MobiDB-lite"/>
    </source>
</evidence>
<feature type="region of interest" description="Disordered" evidence="1">
    <location>
        <begin position="527"/>
        <end position="569"/>
    </location>
</feature>
<evidence type="ECO:0000259" key="2">
    <source>
        <dbReference type="Pfam" id="PF00171"/>
    </source>
</evidence>
<dbReference type="Pfam" id="PF00171">
    <property type="entry name" value="Aldedh"/>
    <property type="match status" value="1"/>
</dbReference>
<dbReference type="AlphaFoldDB" id="A0A8H8RVK9"/>
<evidence type="ECO:0000313" key="4">
    <source>
        <dbReference type="Proteomes" id="UP000462212"/>
    </source>
</evidence>